<feature type="domain" description="Amine oxidase" evidence="6">
    <location>
        <begin position="52"/>
        <end position="488"/>
    </location>
</feature>
<dbReference type="SUPFAM" id="SSF51905">
    <property type="entry name" value="FAD/NAD(P)-binding domain"/>
    <property type="match status" value="1"/>
</dbReference>
<evidence type="ECO:0000256" key="4">
    <source>
        <dbReference type="ARBA" id="ARBA00048448"/>
    </source>
</evidence>
<reference evidence="7 8" key="1">
    <citation type="journal article" date="2024" name="Commun. Biol.">
        <title>Comparative genomic analysis of thermophilic fungi reveals convergent evolutionary adaptations and gene losses.</title>
        <authorList>
            <person name="Steindorff A.S."/>
            <person name="Aguilar-Pontes M.V."/>
            <person name="Robinson A.J."/>
            <person name="Andreopoulos B."/>
            <person name="LaButti K."/>
            <person name="Kuo A."/>
            <person name="Mondo S."/>
            <person name="Riley R."/>
            <person name="Otillar R."/>
            <person name="Haridas S."/>
            <person name="Lipzen A."/>
            <person name="Grimwood J."/>
            <person name="Schmutz J."/>
            <person name="Clum A."/>
            <person name="Reid I.D."/>
            <person name="Moisan M.C."/>
            <person name="Butler G."/>
            <person name="Nguyen T.T.M."/>
            <person name="Dewar K."/>
            <person name="Conant G."/>
            <person name="Drula E."/>
            <person name="Henrissat B."/>
            <person name="Hansel C."/>
            <person name="Singer S."/>
            <person name="Hutchinson M.I."/>
            <person name="de Vries R.P."/>
            <person name="Natvig D.O."/>
            <person name="Powell A.J."/>
            <person name="Tsang A."/>
            <person name="Grigoriev I.V."/>
        </authorList>
    </citation>
    <scope>NUCLEOTIDE SEQUENCE [LARGE SCALE GENOMIC DNA]</scope>
    <source>
        <strain evidence="7 8">ATCC 24622</strain>
    </source>
</reference>
<protein>
    <recommendedName>
        <fullName evidence="5">Amine oxidase</fullName>
        <ecNumber evidence="5">1.4.3.-</ecNumber>
    </recommendedName>
</protein>
<keyword evidence="5" id="KW-0285">Flavoprotein</keyword>
<dbReference type="InterPro" id="IPR001613">
    <property type="entry name" value="Flavin_amine_oxidase"/>
</dbReference>
<dbReference type="PRINTS" id="PR00757">
    <property type="entry name" value="AMINEOXDASEF"/>
</dbReference>
<dbReference type="PANTHER" id="PTHR43563:SF1">
    <property type="entry name" value="AMINE OXIDASE [FLAVIN-CONTAINING] B"/>
    <property type="match status" value="1"/>
</dbReference>
<evidence type="ECO:0000256" key="1">
    <source>
        <dbReference type="ARBA" id="ARBA00001974"/>
    </source>
</evidence>
<comment type="similarity">
    <text evidence="2 5">Belongs to the flavin monoamine oxidase family.</text>
</comment>
<dbReference type="EC" id="1.4.3.-" evidence="5"/>
<dbReference type="Proteomes" id="UP001586593">
    <property type="component" value="Unassembled WGS sequence"/>
</dbReference>
<evidence type="ECO:0000259" key="6">
    <source>
        <dbReference type="Pfam" id="PF01593"/>
    </source>
</evidence>
<evidence type="ECO:0000256" key="5">
    <source>
        <dbReference type="RuleBase" id="RU362067"/>
    </source>
</evidence>
<dbReference type="Gene3D" id="3.90.660.10">
    <property type="match status" value="2"/>
</dbReference>
<evidence type="ECO:0000256" key="3">
    <source>
        <dbReference type="ARBA" id="ARBA00023002"/>
    </source>
</evidence>
<dbReference type="EMBL" id="JAZHXJ010000125">
    <property type="protein sequence ID" value="KAL1873125.1"/>
    <property type="molecule type" value="Genomic_DNA"/>
</dbReference>
<keyword evidence="3 5" id="KW-0560">Oxidoreductase</keyword>
<dbReference type="InterPro" id="IPR050703">
    <property type="entry name" value="Flavin_MAO"/>
</dbReference>
<dbReference type="InterPro" id="IPR036188">
    <property type="entry name" value="FAD/NAD-bd_sf"/>
</dbReference>
<dbReference type="PANTHER" id="PTHR43563">
    <property type="entry name" value="AMINE OXIDASE"/>
    <property type="match status" value="1"/>
</dbReference>
<accession>A0ABR3XBD6</accession>
<keyword evidence="5" id="KW-0274">FAD</keyword>
<name>A0ABR3XBD6_9PEZI</name>
<comment type="catalytic activity">
    <reaction evidence="4">
        <text>a secondary aliphatic amine + O2 + H2O = a primary amine + an aldehyde + H2O2</text>
        <dbReference type="Rhea" id="RHEA:26414"/>
        <dbReference type="ChEBI" id="CHEBI:15377"/>
        <dbReference type="ChEBI" id="CHEBI:15379"/>
        <dbReference type="ChEBI" id="CHEBI:16240"/>
        <dbReference type="ChEBI" id="CHEBI:17478"/>
        <dbReference type="ChEBI" id="CHEBI:58855"/>
        <dbReference type="ChEBI" id="CHEBI:65296"/>
        <dbReference type="EC" id="1.4.3.4"/>
    </reaction>
</comment>
<evidence type="ECO:0000313" key="7">
    <source>
        <dbReference type="EMBL" id="KAL1873125.1"/>
    </source>
</evidence>
<organism evidence="7 8">
    <name type="scientific">Phialemonium thermophilum</name>
    <dbReference type="NCBI Taxonomy" id="223376"/>
    <lineage>
        <taxon>Eukaryota</taxon>
        <taxon>Fungi</taxon>
        <taxon>Dikarya</taxon>
        <taxon>Ascomycota</taxon>
        <taxon>Pezizomycotina</taxon>
        <taxon>Sordariomycetes</taxon>
        <taxon>Sordariomycetidae</taxon>
        <taxon>Cephalothecales</taxon>
        <taxon>Cephalothecaceae</taxon>
        <taxon>Phialemonium</taxon>
    </lineage>
</organism>
<sequence>MSQKTRDGYSWTPETGLKKGQFACKGAVSPSRSVKAPSSFVYDVLILGGGYAGISAARDLTNAGRSVLLIEGRDRIGGRTFTIEEDGFKYEMGGTWVSHCQPHTFREMLRYNLGRDLVTTRQHGYENDYYTFKVPGVSRKLSHEEAGQIAARGWNLFVDVDGAGGRKICPLPHAQLDNIRVDRKEVEKWDAYSCWDRYQEIRHQLTPEESGLLLSLLLHISGGESNLKNSSLWDIIRGHALGGHEFGNFEDVWLLYKLREGQSGMARHIFDDAVSCGLEYSFNTHVDEIKQLPTSTVQVTTRDRRTYVGRKLICTAPLNTLRSLKFDPPLSPLRQEAIEVGHINYMTKIHAIVQGSGLASWNGACYPNLLLYAYGDGVLPSGDAHLVAFGADERHHFVPERDPERIVQAFKNFHPMDVKKLVFHNWNTDPYSQAGPCFWPPGYMTKYQDELQSRHGNIFFASADWAHGWRAFIDGALEQGFLNARDVLNELRAEDQSRQATRALL</sequence>
<comment type="caution">
    <text evidence="7">The sequence shown here is derived from an EMBL/GenBank/DDBJ whole genome shotgun (WGS) entry which is preliminary data.</text>
</comment>
<proteinExistence type="inferred from homology"/>
<keyword evidence="8" id="KW-1185">Reference proteome</keyword>
<gene>
    <name evidence="7" type="ORF">VTK73DRAFT_1086</name>
</gene>
<dbReference type="Gene3D" id="3.50.50.60">
    <property type="entry name" value="FAD/NAD(P)-binding domain"/>
    <property type="match status" value="2"/>
</dbReference>
<evidence type="ECO:0000313" key="8">
    <source>
        <dbReference type="Proteomes" id="UP001586593"/>
    </source>
</evidence>
<comment type="cofactor">
    <cofactor evidence="1 5">
        <name>FAD</name>
        <dbReference type="ChEBI" id="CHEBI:57692"/>
    </cofactor>
</comment>
<dbReference type="InterPro" id="IPR002937">
    <property type="entry name" value="Amino_oxidase"/>
</dbReference>
<dbReference type="Pfam" id="PF01593">
    <property type="entry name" value="Amino_oxidase"/>
    <property type="match status" value="1"/>
</dbReference>
<evidence type="ECO:0000256" key="2">
    <source>
        <dbReference type="ARBA" id="ARBA00005995"/>
    </source>
</evidence>